<keyword evidence="2" id="KW-1185">Reference proteome</keyword>
<organism evidence="1 2">
    <name type="scientific">Candidatus Entotheonella gemina</name>
    <dbReference type="NCBI Taxonomy" id="1429439"/>
    <lineage>
        <taxon>Bacteria</taxon>
        <taxon>Pseudomonadati</taxon>
        <taxon>Nitrospinota/Tectimicrobiota group</taxon>
        <taxon>Candidatus Tectimicrobiota</taxon>
        <taxon>Candidatus Entotheonellia</taxon>
        <taxon>Candidatus Entotheonellales</taxon>
        <taxon>Candidatus Entotheonellaceae</taxon>
        <taxon>Candidatus Entotheonella</taxon>
    </lineage>
</organism>
<protein>
    <submittedName>
        <fullName evidence="1">Uncharacterized protein</fullName>
    </submittedName>
</protein>
<gene>
    <name evidence="1" type="ORF">ETSY2_51115</name>
</gene>
<dbReference type="EMBL" id="AZHX01002612">
    <property type="protein sequence ID" value="ETW93614.1"/>
    <property type="molecule type" value="Genomic_DNA"/>
</dbReference>
<reference evidence="1 2" key="1">
    <citation type="journal article" date="2014" name="Nature">
        <title>An environmental bacterial taxon with a large and distinct metabolic repertoire.</title>
        <authorList>
            <person name="Wilson M.C."/>
            <person name="Mori T."/>
            <person name="Ruckert C."/>
            <person name="Uria A.R."/>
            <person name="Helf M.J."/>
            <person name="Takada K."/>
            <person name="Gernert C."/>
            <person name="Steffens U.A."/>
            <person name="Heycke N."/>
            <person name="Schmitt S."/>
            <person name="Rinke C."/>
            <person name="Helfrich E.J."/>
            <person name="Brachmann A.O."/>
            <person name="Gurgui C."/>
            <person name="Wakimoto T."/>
            <person name="Kracht M."/>
            <person name="Crusemann M."/>
            <person name="Hentschel U."/>
            <person name="Abe I."/>
            <person name="Matsunaga S."/>
            <person name="Kalinowski J."/>
            <person name="Takeyama H."/>
            <person name="Piel J."/>
        </authorList>
    </citation>
    <scope>NUCLEOTIDE SEQUENCE [LARGE SCALE GENOMIC DNA]</scope>
    <source>
        <strain evidence="2">TSY2</strain>
    </source>
</reference>
<comment type="caution">
    <text evidence="1">The sequence shown here is derived from an EMBL/GenBank/DDBJ whole genome shotgun (WGS) entry which is preliminary data.</text>
</comment>
<dbReference type="AlphaFoldDB" id="W4L6T2"/>
<dbReference type="Proteomes" id="UP000019140">
    <property type="component" value="Unassembled WGS sequence"/>
</dbReference>
<evidence type="ECO:0000313" key="1">
    <source>
        <dbReference type="EMBL" id="ETW93614.1"/>
    </source>
</evidence>
<sequence length="207" mass="24038">MARQGFMGKLSRWFSGTSDTYFFGLQMAIKCFGEDTLRAKFARVLEDAHESGDGVEEKRRFIKRFVALIEESELFWTYGYWDYYERAGEATEEFHTWVYEIESALATEDEEIDEEIDDIQRTSNRKDFVVVTLAFLLDEPYTPVEAISREDDYYLKETFTSLINGLTRLDPRLIQADAAYVVPGNAEDGLSEDDLYGPGWEHLHMLL</sequence>
<accession>W4L6T2</accession>
<evidence type="ECO:0000313" key="2">
    <source>
        <dbReference type="Proteomes" id="UP000019140"/>
    </source>
</evidence>
<name>W4L6T2_9BACT</name>
<proteinExistence type="predicted"/>
<dbReference type="HOGENOM" id="CLU_1346907_0_0_7"/>